<name>A0A0F9LIK9_9ZZZZ</name>
<protein>
    <recommendedName>
        <fullName evidence="2">Phage ABA sandwich domain-containing protein</fullName>
    </recommendedName>
</protein>
<proteinExistence type="predicted"/>
<gene>
    <name evidence="1" type="ORF">LCGC14_1210260</name>
</gene>
<dbReference type="AlphaFoldDB" id="A0A0F9LIK9"/>
<dbReference type="EMBL" id="LAZR01006290">
    <property type="protein sequence ID" value="KKM93253.1"/>
    <property type="molecule type" value="Genomic_DNA"/>
</dbReference>
<comment type="caution">
    <text evidence="1">The sequence shown here is derived from an EMBL/GenBank/DDBJ whole genome shotgun (WGS) entry which is preliminary data.</text>
</comment>
<accession>A0A0F9LIK9</accession>
<reference evidence="1" key="1">
    <citation type="journal article" date="2015" name="Nature">
        <title>Complex archaea that bridge the gap between prokaryotes and eukaryotes.</title>
        <authorList>
            <person name="Spang A."/>
            <person name="Saw J.H."/>
            <person name="Jorgensen S.L."/>
            <person name="Zaremba-Niedzwiedzka K."/>
            <person name="Martijn J."/>
            <person name="Lind A.E."/>
            <person name="van Eijk R."/>
            <person name="Schleper C."/>
            <person name="Guy L."/>
            <person name="Ettema T.J."/>
        </authorList>
    </citation>
    <scope>NUCLEOTIDE SEQUENCE</scope>
</reference>
<evidence type="ECO:0000313" key="1">
    <source>
        <dbReference type="EMBL" id="KKM93253.1"/>
    </source>
</evidence>
<sequence length="113" mass="13087">MNKELNKKLAEWAGFRRIPYQDCEDGKAWGYPDSSEWDYERDLPNFTKSLDACFKWLVPKTREKKFMLNLSSGMLVSNTTVTLHKSKEETYQGFSEDPALALCKAIEKLIGEK</sequence>
<organism evidence="1">
    <name type="scientific">marine sediment metagenome</name>
    <dbReference type="NCBI Taxonomy" id="412755"/>
    <lineage>
        <taxon>unclassified sequences</taxon>
        <taxon>metagenomes</taxon>
        <taxon>ecological metagenomes</taxon>
    </lineage>
</organism>
<evidence type="ECO:0008006" key="2">
    <source>
        <dbReference type="Google" id="ProtNLM"/>
    </source>
</evidence>